<dbReference type="STRING" id="445710.ATSB10_05040"/>
<keyword evidence="2" id="KW-1185">Reference proteome</keyword>
<reference evidence="1 2" key="1">
    <citation type="submission" date="2016-02" db="EMBL/GenBank/DDBJ databases">
        <title>Complete genome sequencing and analysis of ATSB10, Dyella thiooxydans isolated from rhizosphere soil of sunflower (Helianthus annuus L.).</title>
        <authorList>
            <person name="Lee Y."/>
            <person name="Hwangbo K."/>
            <person name="Chung H."/>
            <person name="Yoo J."/>
            <person name="Kim K.Y."/>
            <person name="Sa T.M."/>
            <person name="Um Y."/>
            <person name="Madhaiyan M."/>
        </authorList>
    </citation>
    <scope>NUCLEOTIDE SEQUENCE [LARGE SCALE GENOMIC DNA]</scope>
    <source>
        <strain evidence="1 2">ATSB10</strain>
    </source>
</reference>
<dbReference type="EMBL" id="CP014841">
    <property type="protein sequence ID" value="AND67958.1"/>
    <property type="molecule type" value="Genomic_DNA"/>
</dbReference>
<accession>A0A160MYQ8</accession>
<dbReference type="InterPro" id="IPR036102">
    <property type="entry name" value="OsmC/Ohrsf"/>
</dbReference>
<dbReference type="Gene3D" id="3.30.300.20">
    <property type="match status" value="1"/>
</dbReference>
<proteinExistence type="predicted"/>
<gene>
    <name evidence="1" type="ORF">ATSB10_05040</name>
</gene>
<organism evidence="1 2">
    <name type="scientific">Dyella thiooxydans</name>
    <dbReference type="NCBI Taxonomy" id="445710"/>
    <lineage>
        <taxon>Bacteria</taxon>
        <taxon>Pseudomonadati</taxon>
        <taxon>Pseudomonadota</taxon>
        <taxon>Gammaproteobacteria</taxon>
        <taxon>Lysobacterales</taxon>
        <taxon>Rhodanobacteraceae</taxon>
        <taxon>Dyella</taxon>
    </lineage>
</organism>
<dbReference type="PANTHER" id="PTHR42830:SF2">
    <property type="entry name" value="OSMC_OHR FAMILY PROTEIN"/>
    <property type="match status" value="1"/>
</dbReference>
<dbReference type="InterPro" id="IPR003718">
    <property type="entry name" value="OsmC/Ohr_fam"/>
</dbReference>
<dbReference type="PANTHER" id="PTHR42830">
    <property type="entry name" value="OSMOTICALLY INDUCIBLE FAMILY PROTEIN"/>
    <property type="match status" value="1"/>
</dbReference>
<sequence length="162" mass="17266">MPSRTHRYHAELDWEGNTGQGTAGYAVYGRAFRARIAGKPDLCGSADAVFLGDAGRHNPEDLLLVALSACHMLTYLALCARAGIRVLDYRDRPDAVLAFDATGIGAFREATLRPQVTIDAGGRLAQAQRLHEEAHGACFIARSCAFPVGQLADVREAAGADA</sequence>
<evidence type="ECO:0000313" key="1">
    <source>
        <dbReference type="EMBL" id="AND67958.1"/>
    </source>
</evidence>
<dbReference type="PATRIC" id="fig|445710.3.peg.500"/>
<dbReference type="Pfam" id="PF02566">
    <property type="entry name" value="OsmC"/>
    <property type="match status" value="1"/>
</dbReference>
<dbReference type="SUPFAM" id="SSF82784">
    <property type="entry name" value="OsmC-like"/>
    <property type="match status" value="1"/>
</dbReference>
<dbReference type="InterPro" id="IPR052707">
    <property type="entry name" value="OsmC_Ohr_Peroxiredoxin"/>
</dbReference>
<evidence type="ECO:0000313" key="2">
    <source>
        <dbReference type="Proteomes" id="UP000077255"/>
    </source>
</evidence>
<dbReference type="InterPro" id="IPR015946">
    <property type="entry name" value="KH_dom-like_a/b"/>
</dbReference>
<protein>
    <submittedName>
        <fullName evidence="1">Peroxiredoxin</fullName>
    </submittedName>
</protein>
<dbReference type="OrthoDB" id="9795405at2"/>
<dbReference type="RefSeq" id="WP_063670266.1">
    <property type="nucleotide sequence ID" value="NZ_CP014841.1"/>
</dbReference>
<dbReference type="KEGG" id="dtx:ATSB10_05040"/>
<name>A0A160MYQ8_9GAMM</name>
<dbReference type="AlphaFoldDB" id="A0A160MYQ8"/>
<dbReference type="Proteomes" id="UP000077255">
    <property type="component" value="Chromosome"/>
</dbReference>